<evidence type="ECO:0000256" key="1">
    <source>
        <dbReference type="ARBA" id="ARBA00022553"/>
    </source>
</evidence>
<dbReference type="Proteomes" id="UP000319130">
    <property type="component" value="Unassembled WGS sequence"/>
</dbReference>
<dbReference type="Pfam" id="PF00072">
    <property type="entry name" value="Response_reg"/>
    <property type="match status" value="1"/>
</dbReference>
<gene>
    <name evidence="4" type="ORF">E3J48_02480</name>
</gene>
<protein>
    <submittedName>
        <fullName evidence="4">Response regulator</fullName>
    </submittedName>
</protein>
<reference evidence="4 5" key="1">
    <citation type="submission" date="2019-03" db="EMBL/GenBank/DDBJ databases">
        <title>Metabolic potential of uncultured bacteria and archaea associated with petroleum seepage in deep-sea sediments.</title>
        <authorList>
            <person name="Dong X."/>
            <person name="Hubert C."/>
        </authorList>
    </citation>
    <scope>NUCLEOTIDE SEQUENCE [LARGE SCALE GENOMIC DNA]</scope>
    <source>
        <strain evidence="4">E29_bin52</strain>
    </source>
</reference>
<dbReference type="GO" id="GO:0000160">
    <property type="term" value="P:phosphorelay signal transduction system"/>
    <property type="evidence" value="ECO:0007669"/>
    <property type="project" value="InterPro"/>
</dbReference>
<comment type="caution">
    <text evidence="4">The sequence shown here is derived from an EMBL/GenBank/DDBJ whole genome shotgun (WGS) entry which is preliminary data.</text>
</comment>
<evidence type="ECO:0000256" key="2">
    <source>
        <dbReference type="PROSITE-ProRule" id="PRU00169"/>
    </source>
</evidence>
<dbReference type="EMBL" id="SOIZ01000103">
    <property type="protein sequence ID" value="TET63438.1"/>
    <property type="molecule type" value="Genomic_DNA"/>
</dbReference>
<sequence>MVSEEKAKVLIVEDSENVRKSYADLLSDAGYEVLEAAEGKKALEIIKNQRPDLILLDLLLPEVNGFQILAKLKDHQQMRQIPVLVLSALDGEAHIQRILKSGAADYVVKGSHSPEELLHKIQRFLSSHPSARENGISK</sequence>
<feature type="modified residue" description="4-aspartylphosphate" evidence="2">
    <location>
        <position position="57"/>
    </location>
</feature>
<evidence type="ECO:0000313" key="5">
    <source>
        <dbReference type="Proteomes" id="UP000319130"/>
    </source>
</evidence>
<proteinExistence type="predicted"/>
<dbReference type="Gene3D" id="3.40.50.2300">
    <property type="match status" value="1"/>
</dbReference>
<keyword evidence="1 2" id="KW-0597">Phosphoprotein</keyword>
<dbReference type="CDD" id="cd00156">
    <property type="entry name" value="REC"/>
    <property type="match status" value="1"/>
</dbReference>
<accession>A0A523W8U1</accession>
<dbReference type="AlphaFoldDB" id="A0A523W8U1"/>
<feature type="domain" description="Response regulatory" evidence="3">
    <location>
        <begin position="8"/>
        <end position="124"/>
    </location>
</feature>
<dbReference type="PANTHER" id="PTHR44591:SF3">
    <property type="entry name" value="RESPONSE REGULATORY DOMAIN-CONTAINING PROTEIN"/>
    <property type="match status" value="1"/>
</dbReference>
<dbReference type="PANTHER" id="PTHR44591">
    <property type="entry name" value="STRESS RESPONSE REGULATOR PROTEIN 1"/>
    <property type="match status" value="1"/>
</dbReference>
<dbReference type="InterPro" id="IPR001789">
    <property type="entry name" value="Sig_transdc_resp-reg_receiver"/>
</dbReference>
<dbReference type="InterPro" id="IPR011006">
    <property type="entry name" value="CheY-like_superfamily"/>
</dbReference>
<organism evidence="4 5">
    <name type="scientific">Aerophobetes bacterium</name>
    <dbReference type="NCBI Taxonomy" id="2030807"/>
    <lineage>
        <taxon>Bacteria</taxon>
        <taxon>Candidatus Aerophobota</taxon>
    </lineage>
</organism>
<dbReference type="InterPro" id="IPR050595">
    <property type="entry name" value="Bact_response_regulator"/>
</dbReference>
<dbReference type="PROSITE" id="PS50110">
    <property type="entry name" value="RESPONSE_REGULATORY"/>
    <property type="match status" value="1"/>
</dbReference>
<dbReference type="SUPFAM" id="SSF52172">
    <property type="entry name" value="CheY-like"/>
    <property type="match status" value="1"/>
</dbReference>
<dbReference type="SMART" id="SM00448">
    <property type="entry name" value="REC"/>
    <property type="match status" value="1"/>
</dbReference>
<evidence type="ECO:0000313" key="4">
    <source>
        <dbReference type="EMBL" id="TET63438.1"/>
    </source>
</evidence>
<evidence type="ECO:0000259" key="3">
    <source>
        <dbReference type="PROSITE" id="PS50110"/>
    </source>
</evidence>
<name>A0A523W8U1_UNCAE</name>